<keyword evidence="1" id="KW-0812">Transmembrane</keyword>
<sequence>MRAIIKPRVIIAGVIVIVCIVMTALGYNSFIQSIGFIAAGFLFGSQTERPQDPNLMAAKKKVEG</sequence>
<dbReference type="AlphaFoldDB" id="X1FW98"/>
<organism evidence="2">
    <name type="scientific">marine sediment metagenome</name>
    <dbReference type="NCBI Taxonomy" id="412755"/>
    <lineage>
        <taxon>unclassified sequences</taxon>
        <taxon>metagenomes</taxon>
        <taxon>ecological metagenomes</taxon>
    </lineage>
</organism>
<evidence type="ECO:0000313" key="2">
    <source>
        <dbReference type="EMBL" id="GAH49292.1"/>
    </source>
</evidence>
<name>X1FW98_9ZZZZ</name>
<evidence type="ECO:0000256" key="1">
    <source>
        <dbReference type="SAM" id="Phobius"/>
    </source>
</evidence>
<proteinExistence type="predicted"/>
<reference evidence="2" key="1">
    <citation type="journal article" date="2014" name="Front. Microbiol.">
        <title>High frequency of phylogenetically diverse reductive dehalogenase-homologous genes in deep subseafloor sedimentary metagenomes.</title>
        <authorList>
            <person name="Kawai M."/>
            <person name="Futagami T."/>
            <person name="Toyoda A."/>
            <person name="Takaki Y."/>
            <person name="Nishi S."/>
            <person name="Hori S."/>
            <person name="Arai W."/>
            <person name="Tsubouchi T."/>
            <person name="Morono Y."/>
            <person name="Uchiyama I."/>
            <person name="Ito T."/>
            <person name="Fujiyama A."/>
            <person name="Inagaki F."/>
            <person name="Takami H."/>
        </authorList>
    </citation>
    <scope>NUCLEOTIDE SEQUENCE</scope>
    <source>
        <strain evidence="2">Expedition CK06-06</strain>
    </source>
</reference>
<gene>
    <name evidence="2" type="ORF">S03H2_35577</name>
</gene>
<accession>X1FW98</accession>
<keyword evidence="1" id="KW-0472">Membrane</keyword>
<comment type="caution">
    <text evidence="2">The sequence shown here is derived from an EMBL/GenBank/DDBJ whole genome shotgun (WGS) entry which is preliminary data.</text>
</comment>
<keyword evidence="1" id="KW-1133">Transmembrane helix</keyword>
<dbReference type="EMBL" id="BARU01021776">
    <property type="protein sequence ID" value="GAH49292.1"/>
    <property type="molecule type" value="Genomic_DNA"/>
</dbReference>
<feature type="transmembrane region" description="Helical" evidence="1">
    <location>
        <begin position="9"/>
        <end position="27"/>
    </location>
</feature>
<protein>
    <submittedName>
        <fullName evidence="2">Uncharacterized protein</fullName>
    </submittedName>
</protein>